<dbReference type="SUPFAM" id="SSF55895">
    <property type="entry name" value="Ribonuclease Rh-like"/>
    <property type="match status" value="1"/>
</dbReference>
<keyword evidence="7" id="KW-0456">Lyase</keyword>
<evidence type="ECO:0000256" key="4">
    <source>
        <dbReference type="ARBA" id="ARBA00022759"/>
    </source>
</evidence>
<dbReference type="GO" id="GO:0033897">
    <property type="term" value="F:ribonuclease T2 activity"/>
    <property type="evidence" value="ECO:0007669"/>
    <property type="project" value="InterPro"/>
</dbReference>
<dbReference type="GO" id="GO:0005576">
    <property type="term" value="C:extracellular region"/>
    <property type="evidence" value="ECO:0007669"/>
    <property type="project" value="TreeGrafter"/>
</dbReference>
<keyword evidence="12" id="KW-1185">Reference proteome</keyword>
<evidence type="ECO:0000256" key="9">
    <source>
        <dbReference type="RuleBase" id="RU004328"/>
    </source>
</evidence>
<dbReference type="PROSITE" id="PS00531">
    <property type="entry name" value="RNASE_T2_2"/>
    <property type="match status" value="1"/>
</dbReference>
<keyword evidence="3 10" id="KW-0732">Signal</keyword>
<evidence type="ECO:0000256" key="1">
    <source>
        <dbReference type="ARBA" id="ARBA00007469"/>
    </source>
</evidence>
<dbReference type="AlphaFoldDB" id="A0AAP0G9P7"/>
<accession>A0AAP0G9P7</accession>
<keyword evidence="5" id="KW-0378">Hydrolase</keyword>
<evidence type="ECO:0000256" key="3">
    <source>
        <dbReference type="ARBA" id="ARBA00022729"/>
    </source>
</evidence>
<dbReference type="Pfam" id="PF00445">
    <property type="entry name" value="Ribonuclease_T2"/>
    <property type="match status" value="1"/>
</dbReference>
<dbReference type="FunFam" id="3.90.730.10:FF:000007">
    <property type="entry name" value="Ribonuclease T2"/>
    <property type="match status" value="1"/>
</dbReference>
<feature type="active site" evidence="8">
    <location>
        <position position="147"/>
    </location>
</feature>
<dbReference type="InterPro" id="IPR001568">
    <property type="entry name" value="RNase_T2-like"/>
</dbReference>
<dbReference type="GO" id="GO:0003723">
    <property type="term" value="F:RNA binding"/>
    <property type="evidence" value="ECO:0007669"/>
    <property type="project" value="InterPro"/>
</dbReference>
<feature type="chain" id="PRO_5043038496" evidence="10">
    <location>
        <begin position="31"/>
        <end position="290"/>
    </location>
</feature>
<comment type="caution">
    <text evidence="11">The sequence shown here is derived from an EMBL/GenBank/DDBJ whole genome shotgun (WGS) entry which is preliminary data.</text>
</comment>
<feature type="active site" evidence="8">
    <location>
        <position position="151"/>
    </location>
</feature>
<dbReference type="EMBL" id="JBBWWQ010000005">
    <property type="protein sequence ID" value="KAK8946651.1"/>
    <property type="molecule type" value="Genomic_DNA"/>
</dbReference>
<proteinExistence type="inferred from homology"/>
<evidence type="ECO:0000256" key="6">
    <source>
        <dbReference type="ARBA" id="ARBA00023157"/>
    </source>
</evidence>
<evidence type="ECO:0000313" key="12">
    <source>
        <dbReference type="Proteomes" id="UP001418222"/>
    </source>
</evidence>
<evidence type="ECO:0000256" key="2">
    <source>
        <dbReference type="ARBA" id="ARBA00022722"/>
    </source>
</evidence>
<name>A0AAP0G9P7_9ASPA</name>
<dbReference type="PANTHER" id="PTHR11240:SF22">
    <property type="entry name" value="RIBONUCLEASE T2"/>
    <property type="match status" value="1"/>
</dbReference>
<dbReference type="GO" id="GO:0006401">
    <property type="term" value="P:RNA catabolic process"/>
    <property type="evidence" value="ECO:0007669"/>
    <property type="project" value="TreeGrafter"/>
</dbReference>
<dbReference type="Gene3D" id="3.90.730.10">
    <property type="entry name" value="Ribonuclease T2-like"/>
    <property type="match status" value="1"/>
</dbReference>
<organism evidence="11 12">
    <name type="scientific">Platanthera zijinensis</name>
    <dbReference type="NCBI Taxonomy" id="2320716"/>
    <lineage>
        <taxon>Eukaryota</taxon>
        <taxon>Viridiplantae</taxon>
        <taxon>Streptophyta</taxon>
        <taxon>Embryophyta</taxon>
        <taxon>Tracheophyta</taxon>
        <taxon>Spermatophyta</taxon>
        <taxon>Magnoliopsida</taxon>
        <taxon>Liliopsida</taxon>
        <taxon>Asparagales</taxon>
        <taxon>Orchidaceae</taxon>
        <taxon>Orchidoideae</taxon>
        <taxon>Orchideae</taxon>
        <taxon>Orchidinae</taxon>
        <taxon>Platanthera</taxon>
    </lineage>
</organism>
<dbReference type="PANTHER" id="PTHR11240">
    <property type="entry name" value="RIBONUCLEASE T2"/>
    <property type="match status" value="1"/>
</dbReference>
<keyword evidence="4" id="KW-0255">Endonuclease</keyword>
<protein>
    <submittedName>
        <fullName evidence="11">Ribonuclease 2</fullName>
    </submittedName>
</protein>
<sequence>MAARRAFNAQALLPCLSVFLIILYTTAAVAAVTDVLVASIASGEAAAHREFDYFSLALQWPGTYCQRTRHCCSSSACCLSNPLTEFTIHGLWTDYNDGKYPSCCRKSDFSIKKISSLMPELQKYWPSLSCGSPSGCHGDKGLFWAHEWEKHGTCAYPVIKDEYNYFLMALDLYHKYNITSILRNEGIFGGNAEKYSVRDIISAIKKAVGALPLLECRLGYLEELQLCFDKNFKPRDCVLRSSTVHYKTSNLRKACSRNISLPIYVPPGNGLSGAVSWFIGGKSFIPFNVV</sequence>
<evidence type="ECO:0000313" key="11">
    <source>
        <dbReference type="EMBL" id="KAK8946651.1"/>
    </source>
</evidence>
<gene>
    <name evidence="11" type="primary">RNS2</name>
    <name evidence="11" type="ORF">KSP39_PZI007021</name>
</gene>
<dbReference type="InterPro" id="IPR033130">
    <property type="entry name" value="RNase_T2_His_AS_2"/>
</dbReference>
<dbReference type="InterPro" id="IPR033697">
    <property type="entry name" value="Ribonuclease_T2_eukaryotic"/>
</dbReference>
<evidence type="ECO:0000256" key="10">
    <source>
        <dbReference type="SAM" id="SignalP"/>
    </source>
</evidence>
<feature type="active site" evidence="8">
    <location>
        <position position="89"/>
    </location>
</feature>
<evidence type="ECO:0000256" key="5">
    <source>
        <dbReference type="ARBA" id="ARBA00022801"/>
    </source>
</evidence>
<dbReference type="Proteomes" id="UP001418222">
    <property type="component" value="Unassembled WGS sequence"/>
</dbReference>
<feature type="signal peptide" evidence="10">
    <location>
        <begin position="1"/>
        <end position="30"/>
    </location>
</feature>
<dbReference type="CDD" id="cd01061">
    <property type="entry name" value="RNase_T2_euk"/>
    <property type="match status" value="1"/>
</dbReference>
<comment type="similarity">
    <text evidence="1 9">Belongs to the RNase T2 family.</text>
</comment>
<dbReference type="InterPro" id="IPR036430">
    <property type="entry name" value="RNase_T2-like_sf"/>
</dbReference>
<evidence type="ECO:0000256" key="8">
    <source>
        <dbReference type="PIRSR" id="PIRSR633697-1"/>
    </source>
</evidence>
<keyword evidence="2" id="KW-0540">Nuclease</keyword>
<evidence type="ECO:0000256" key="7">
    <source>
        <dbReference type="ARBA" id="ARBA00023239"/>
    </source>
</evidence>
<dbReference type="GO" id="GO:0016787">
    <property type="term" value="F:hydrolase activity"/>
    <property type="evidence" value="ECO:0007669"/>
    <property type="project" value="UniProtKB-KW"/>
</dbReference>
<reference evidence="11 12" key="1">
    <citation type="journal article" date="2022" name="Nat. Plants">
        <title>Genomes of leafy and leafless Platanthera orchids illuminate the evolution of mycoheterotrophy.</title>
        <authorList>
            <person name="Li M.H."/>
            <person name="Liu K.W."/>
            <person name="Li Z."/>
            <person name="Lu H.C."/>
            <person name="Ye Q.L."/>
            <person name="Zhang D."/>
            <person name="Wang J.Y."/>
            <person name="Li Y.F."/>
            <person name="Zhong Z.M."/>
            <person name="Liu X."/>
            <person name="Yu X."/>
            <person name="Liu D.K."/>
            <person name="Tu X.D."/>
            <person name="Liu B."/>
            <person name="Hao Y."/>
            <person name="Liao X.Y."/>
            <person name="Jiang Y.T."/>
            <person name="Sun W.H."/>
            <person name="Chen J."/>
            <person name="Chen Y.Q."/>
            <person name="Ai Y."/>
            <person name="Zhai J.W."/>
            <person name="Wu S.S."/>
            <person name="Zhou Z."/>
            <person name="Hsiao Y.Y."/>
            <person name="Wu W.L."/>
            <person name="Chen Y.Y."/>
            <person name="Lin Y.F."/>
            <person name="Hsu J.L."/>
            <person name="Li C.Y."/>
            <person name="Wang Z.W."/>
            <person name="Zhao X."/>
            <person name="Zhong W.Y."/>
            <person name="Ma X.K."/>
            <person name="Ma L."/>
            <person name="Huang J."/>
            <person name="Chen G.Z."/>
            <person name="Huang M.Z."/>
            <person name="Huang L."/>
            <person name="Peng D.H."/>
            <person name="Luo Y.B."/>
            <person name="Zou S.Q."/>
            <person name="Chen S.P."/>
            <person name="Lan S."/>
            <person name="Tsai W.C."/>
            <person name="Van de Peer Y."/>
            <person name="Liu Z.J."/>
        </authorList>
    </citation>
    <scope>NUCLEOTIDE SEQUENCE [LARGE SCALE GENOMIC DNA]</scope>
    <source>
        <strain evidence="11">Lor287</strain>
    </source>
</reference>
<keyword evidence="6" id="KW-1015">Disulfide bond</keyword>